<sequence length="91" mass="10959">MGNQNETTKQMAKRQIIKRKFNGVVVSDKMDKTRVVNVESVKIYPKYEKRYKTNKTFKVHDEKNQYKVGDKVQFVECRPLSKDKRWRALYN</sequence>
<dbReference type="PANTHER" id="PTHR10744:SF1">
    <property type="entry name" value="SMALL RIBOSOMAL SUBUNIT PROTEIN US17M"/>
    <property type="match status" value="1"/>
</dbReference>
<organism evidence="7 8">
    <name type="scientific">Candidatus Falkowbacteria bacterium GW2011_GWA2_41_14</name>
    <dbReference type="NCBI Taxonomy" id="1618635"/>
    <lineage>
        <taxon>Bacteria</taxon>
        <taxon>Candidatus Falkowiibacteriota</taxon>
    </lineage>
</organism>
<evidence type="ECO:0000256" key="4">
    <source>
        <dbReference type="ARBA" id="ARBA00022980"/>
    </source>
</evidence>
<dbReference type="CDD" id="cd00364">
    <property type="entry name" value="Ribosomal_uS17"/>
    <property type="match status" value="1"/>
</dbReference>
<dbReference type="GO" id="GO:0022627">
    <property type="term" value="C:cytosolic small ribosomal subunit"/>
    <property type="evidence" value="ECO:0007669"/>
    <property type="project" value="UniProtKB-UniRule"/>
</dbReference>
<dbReference type="GO" id="GO:0003735">
    <property type="term" value="F:structural constituent of ribosome"/>
    <property type="evidence" value="ECO:0007669"/>
    <property type="project" value="UniProtKB-UniRule"/>
</dbReference>
<keyword evidence="5 6" id="KW-0687">Ribonucleoprotein</keyword>
<dbReference type="SUPFAM" id="SSF50249">
    <property type="entry name" value="Nucleic acid-binding proteins"/>
    <property type="match status" value="1"/>
</dbReference>
<dbReference type="NCBIfam" id="TIGR03635">
    <property type="entry name" value="uS17_bact"/>
    <property type="match status" value="1"/>
</dbReference>
<keyword evidence="3 6" id="KW-0694">RNA-binding</keyword>
<dbReference type="HAMAP" id="MF_01345_B">
    <property type="entry name" value="Ribosomal_uS17_B"/>
    <property type="match status" value="1"/>
</dbReference>
<keyword evidence="2 6" id="KW-0699">rRNA-binding</keyword>
<dbReference type="EMBL" id="LCAP01000003">
    <property type="protein sequence ID" value="KKR91663.1"/>
    <property type="molecule type" value="Genomic_DNA"/>
</dbReference>
<dbReference type="NCBIfam" id="NF004123">
    <property type="entry name" value="PRK05610.1"/>
    <property type="match status" value="1"/>
</dbReference>
<dbReference type="Gene3D" id="2.40.50.140">
    <property type="entry name" value="Nucleic acid-binding proteins"/>
    <property type="match status" value="1"/>
</dbReference>
<evidence type="ECO:0000256" key="3">
    <source>
        <dbReference type="ARBA" id="ARBA00022884"/>
    </source>
</evidence>
<dbReference type="InterPro" id="IPR012340">
    <property type="entry name" value="NA-bd_OB-fold"/>
</dbReference>
<dbReference type="PRINTS" id="PR00973">
    <property type="entry name" value="RIBOSOMALS17"/>
</dbReference>
<evidence type="ECO:0000313" key="8">
    <source>
        <dbReference type="Proteomes" id="UP000034190"/>
    </source>
</evidence>
<evidence type="ECO:0000256" key="1">
    <source>
        <dbReference type="ARBA" id="ARBA00010254"/>
    </source>
</evidence>
<dbReference type="PANTHER" id="PTHR10744">
    <property type="entry name" value="40S RIBOSOMAL PROTEIN S11 FAMILY MEMBER"/>
    <property type="match status" value="1"/>
</dbReference>
<dbReference type="GO" id="GO:0019843">
    <property type="term" value="F:rRNA binding"/>
    <property type="evidence" value="ECO:0007669"/>
    <property type="project" value="UniProtKB-UniRule"/>
</dbReference>
<reference evidence="7 8" key="1">
    <citation type="journal article" date="2015" name="Nature">
        <title>rRNA introns, odd ribosomes, and small enigmatic genomes across a large radiation of phyla.</title>
        <authorList>
            <person name="Brown C.T."/>
            <person name="Hug L.A."/>
            <person name="Thomas B.C."/>
            <person name="Sharon I."/>
            <person name="Castelle C.J."/>
            <person name="Singh A."/>
            <person name="Wilkins M.J."/>
            <person name="Williams K.H."/>
            <person name="Banfield J.F."/>
        </authorList>
    </citation>
    <scope>NUCLEOTIDE SEQUENCE [LARGE SCALE GENOMIC DNA]</scope>
</reference>
<comment type="subunit">
    <text evidence="6">Part of the 30S ribosomal subunit.</text>
</comment>
<gene>
    <name evidence="6" type="primary">rpsQ</name>
    <name evidence="7" type="ORF">UU43_C0003G0031</name>
</gene>
<evidence type="ECO:0000256" key="2">
    <source>
        <dbReference type="ARBA" id="ARBA00022730"/>
    </source>
</evidence>
<evidence type="ECO:0000256" key="5">
    <source>
        <dbReference type="ARBA" id="ARBA00023274"/>
    </source>
</evidence>
<dbReference type="InterPro" id="IPR000266">
    <property type="entry name" value="Ribosomal_uS17"/>
</dbReference>
<dbReference type="Proteomes" id="UP000034190">
    <property type="component" value="Unassembled WGS sequence"/>
</dbReference>
<proteinExistence type="inferred from homology"/>
<accession>A0A0G0USH0</accession>
<protein>
    <recommendedName>
        <fullName evidence="6">Small ribosomal subunit protein uS17</fullName>
    </recommendedName>
</protein>
<keyword evidence="4 6" id="KW-0689">Ribosomal protein</keyword>
<dbReference type="InterPro" id="IPR019984">
    <property type="entry name" value="Ribosomal_uS17_bact/chlr"/>
</dbReference>
<comment type="caution">
    <text evidence="7">The sequence shown here is derived from an EMBL/GenBank/DDBJ whole genome shotgun (WGS) entry which is preliminary data.</text>
</comment>
<dbReference type="PATRIC" id="fig|1618635.3.peg.296"/>
<dbReference type="Pfam" id="PF00366">
    <property type="entry name" value="Ribosomal_S17"/>
    <property type="match status" value="1"/>
</dbReference>
<name>A0A0G0USH0_9BACT</name>
<comment type="function">
    <text evidence="6">One of the primary rRNA binding proteins, it binds specifically to the 5'-end of 16S ribosomal RNA.</text>
</comment>
<comment type="similarity">
    <text evidence="1 6">Belongs to the universal ribosomal protein uS17 family.</text>
</comment>
<dbReference type="GO" id="GO:0006412">
    <property type="term" value="P:translation"/>
    <property type="evidence" value="ECO:0007669"/>
    <property type="project" value="UniProtKB-UniRule"/>
</dbReference>
<dbReference type="AlphaFoldDB" id="A0A0G0USH0"/>
<evidence type="ECO:0000313" key="7">
    <source>
        <dbReference type="EMBL" id="KKR91663.1"/>
    </source>
</evidence>
<evidence type="ECO:0000256" key="6">
    <source>
        <dbReference type="HAMAP-Rule" id="MF_01345"/>
    </source>
</evidence>